<protein>
    <recommendedName>
        <fullName evidence="4">AB hydrolase-1 domain-containing protein</fullName>
    </recommendedName>
</protein>
<evidence type="ECO:0008006" key="4">
    <source>
        <dbReference type="Google" id="ProtNLM"/>
    </source>
</evidence>
<dbReference type="SUPFAM" id="SSF53474">
    <property type="entry name" value="alpha/beta-Hydrolases"/>
    <property type="match status" value="1"/>
</dbReference>
<feature type="chain" id="PRO_5045826679" description="AB hydrolase-1 domain-containing protein" evidence="1">
    <location>
        <begin position="25"/>
        <end position="246"/>
    </location>
</feature>
<keyword evidence="3" id="KW-1185">Reference proteome</keyword>
<dbReference type="Proteomes" id="UP001642464">
    <property type="component" value="Unassembled WGS sequence"/>
</dbReference>
<evidence type="ECO:0000313" key="3">
    <source>
        <dbReference type="Proteomes" id="UP001642464"/>
    </source>
</evidence>
<evidence type="ECO:0000256" key="1">
    <source>
        <dbReference type="SAM" id="SignalP"/>
    </source>
</evidence>
<gene>
    <name evidence="2" type="ORF">SCF082_LOCUS16576</name>
</gene>
<reference evidence="2 3" key="1">
    <citation type="submission" date="2024-02" db="EMBL/GenBank/DDBJ databases">
        <authorList>
            <person name="Chen Y."/>
            <person name="Shah S."/>
            <person name="Dougan E. K."/>
            <person name="Thang M."/>
            <person name="Chan C."/>
        </authorList>
    </citation>
    <scope>NUCLEOTIDE SEQUENCE [LARGE SCALE GENOMIC DNA]</scope>
</reference>
<dbReference type="Gene3D" id="3.40.50.1820">
    <property type="entry name" value="alpha/beta hydrolase"/>
    <property type="match status" value="1"/>
</dbReference>
<accession>A0ABP0KCJ9</accession>
<comment type="caution">
    <text evidence="2">The sequence shown here is derived from an EMBL/GenBank/DDBJ whole genome shotgun (WGS) entry which is preliminary data.</text>
</comment>
<keyword evidence="1" id="KW-0732">Signal</keyword>
<feature type="signal peptide" evidence="1">
    <location>
        <begin position="1"/>
        <end position="24"/>
    </location>
</feature>
<dbReference type="InterPro" id="IPR029058">
    <property type="entry name" value="AB_hydrolase_fold"/>
</dbReference>
<name>A0ABP0KCJ9_9DINO</name>
<proteinExistence type="predicted"/>
<dbReference type="EMBL" id="CAXAMM010010835">
    <property type="protein sequence ID" value="CAK9024317.1"/>
    <property type="molecule type" value="Genomic_DNA"/>
</dbReference>
<sequence length="246" mass="26855">MVAKLRLPRLLSAVVMCSLAPAVANDPPPPWEALETEYGPLKIREFGPAEGPLAVLIHGMKDSEQIRNEWNEVARRLAAASFHVLVPDFHSAPSPLRPGRLSGEVVRELFPTLCTRNHMIPSRYKSVIRPKAIVMGKSWGARMAAEVAALDDIVAVGLVVPSLGDQDQAQSLLSKIQGRVMVGLVEDDEVLDFVSTREKIKGASGGRDFEWIEVKSGGHRVVPEFVAPLVQFAESARELFVHGGEL</sequence>
<organism evidence="2 3">
    <name type="scientific">Durusdinium trenchii</name>
    <dbReference type="NCBI Taxonomy" id="1381693"/>
    <lineage>
        <taxon>Eukaryota</taxon>
        <taxon>Sar</taxon>
        <taxon>Alveolata</taxon>
        <taxon>Dinophyceae</taxon>
        <taxon>Suessiales</taxon>
        <taxon>Symbiodiniaceae</taxon>
        <taxon>Durusdinium</taxon>
    </lineage>
</organism>
<evidence type="ECO:0000313" key="2">
    <source>
        <dbReference type="EMBL" id="CAK9024317.1"/>
    </source>
</evidence>